<evidence type="ECO:0000256" key="1">
    <source>
        <dbReference type="ARBA" id="ARBA00009437"/>
    </source>
</evidence>
<dbReference type="Gene3D" id="3.40.190.290">
    <property type="match status" value="1"/>
</dbReference>
<evidence type="ECO:0000256" key="3">
    <source>
        <dbReference type="ARBA" id="ARBA00023125"/>
    </source>
</evidence>
<dbReference type="PANTHER" id="PTHR30537">
    <property type="entry name" value="HTH-TYPE TRANSCRIPTIONAL REGULATOR"/>
    <property type="match status" value="1"/>
</dbReference>
<dbReference type="InterPro" id="IPR036388">
    <property type="entry name" value="WH-like_DNA-bd_sf"/>
</dbReference>
<sequence>MDELKAFLSVARQNSFTKAAAEIGVTPSALSHTIKSLEDKLGLRLFARTTRSISPTEAGRQLIDDLTPLFEQVDDAILRLSELRDKPVGNIRITGADDAIQYVLRPVLPRFLTRYPDVSVEVSVDYGFTDIVKQRFDAGIRLGEDLNNDMIAVKVSPDWRQIVVASPQYLRNNPKPKKPEDLLKHNCINIRYSEKSGLYAWEFKKGEKKLNIKVKGRYTANSNTHVLDAVLDGIGIAYLPEYFVEEHLKSGKLVSFLLDWCPYFDGYYLYYPHRHQNSPAFIALVNTLRYIDT</sequence>
<protein>
    <submittedName>
        <fullName evidence="6">LysR family transcriptional regulator</fullName>
    </submittedName>
</protein>
<proteinExistence type="inferred from homology"/>
<dbReference type="Proteomes" id="UP000238196">
    <property type="component" value="Unassembled WGS sequence"/>
</dbReference>
<dbReference type="GO" id="GO:0003700">
    <property type="term" value="F:DNA-binding transcription factor activity"/>
    <property type="evidence" value="ECO:0007669"/>
    <property type="project" value="InterPro"/>
</dbReference>
<dbReference type="Pfam" id="PF03466">
    <property type="entry name" value="LysR_substrate"/>
    <property type="match status" value="1"/>
</dbReference>
<dbReference type="AlphaFoldDB" id="A0A2S5KRW1"/>
<dbReference type="InterPro" id="IPR036390">
    <property type="entry name" value="WH_DNA-bd_sf"/>
</dbReference>
<dbReference type="GO" id="GO:0043565">
    <property type="term" value="F:sequence-specific DNA binding"/>
    <property type="evidence" value="ECO:0007669"/>
    <property type="project" value="TreeGrafter"/>
</dbReference>
<dbReference type="FunFam" id="1.10.10.10:FF:000001">
    <property type="entry name" value="LysR family transcriptional regulator"/>
    <property type="match status" value="1"/>
</dbReference>
<evidence type="ECO:0000313" key="7">
    <source>
        <dbReference type="Proteomes" id="UP000238196"/>
    </source>
</evidence>
<comment type="similarity">
    <text evidence="1">Belongs to the LysR transcriptional regulatory family.</text>
</comment>
<keyword evidence="4" id="KW-0804">Transcription</keyword>
<evidence type="ECO:0000259" key="5">
    <source>
        <dbReference type="PROSITE" id="PS50931"/>
    </source>
</evidence>
<dbReference type="PRINTS" id="PR00039">
    <property type="entry name" value="HTHLYSR"/>
</dbReference>
<dbReference type="GO" id="GO:0006351">
    <property type="term" value="P:DNA-templated transcription"/>
    <property type="evidence" value="ECO:0007669"/>
    <property type="project" value="TreeGrafter"/>
</dbReference>
<dbReference type="InterPro" id="IPR000847">
    <property type="entry name" value="LysR_HTH_N"/>
</dbReference>
<dbReference type="SUPFAM" id="SSF46785">
    <property type="entry name" value="Winged helix' DNA-binding domain"/>
    <property type="match status" value="1"/>
</dbReference>
<keyword evidence="2" id="KW-0805">Transcription regulation</keyword>
<evidence type="ECO:0000256" key="4">
    <source>
        <dbReference type="ARBA" id="ARBA00023163"/>
    </source>
</evidence>
<keyword evidence="3" id="KW-0238">DNA-binding</keyword>
<gene>
    <name evidence="6" type="ORF">C4K68_09585</name>
</gene>
<dbReference type="InterPro" id="IPR005119">
    <property type="entry name" value="LysR_subst-bd"/>
</dbReference>
<organism evidence="6 7">
    <name type="scientific">Proteobacteria bacterium 228</name>
    <dbReference type="NCBI Taxonomy" id="2083153"/>
    <lineage>
        <taxon>Bacteria</taxon>
        <taxon>Pseudomonadati</taxon>
        <taxon>Pseudomonadota</taxon>
    </lineage>
</organism>
<dbReference type="PANTHER" id="PTHR30537:SF1">
    <property type="entry name" value="HTH-TYPE TRANSCRIPTIONAL REGULATOR PGRR"/>
    <property type="match status" value="1"/>
</dbReference>
<comment type="caution">
    <text evidence="6">The sequence shown here is derived from an EMBL/GenBank/DDBJ whole genome shotgun (WGS) entry which is preliminary data.</text>
</comment>
<evidence type="ECO:0000256" key="2">
    <source>
        <dbReference type="ARBA" id="ARBA00023015"/>
    </source>
</evidence>
<dbReference type="CDD" id="cd08474">
    <property type="entry name" value="PBP2_CrgA_like_5"/>
    <property type="match status" value="1"/>
</dbReference>
<dbReference type="EMBL" id="PRLP01000029">
    <property type="protein sequence ID" value="PPC77601.1"/>
    <property type="molecule type" value="Genomic_DNA"/>
</dbReference>
<dbReference type="InterPro" id="IPR058163">
    <property type="entry name" value="LysR-type_TF_proteobact-type"/>
</dbReference>
<evidence type="ECO:0000313" key="6">
    <source>
        <dbReference type="EMBL" id="PPC77601.1"/>
    </source>
</evidence>
<reference evidence="6 7" key="1">
    <citation type="submission" date="2018-02" db="EMBL/GenBank/DDBJ databases">
        <title>novel marine gammaproteobacteria from coastal saline agro ecosystem.</title>
        <authorList>
            <person name="Krishnan R."/>
            <person name="Ramesh Kumar N."/>
        </authorList>
    </citation>
    <scope>NUCLEOTIDE SEQUENCE [LARGE SCALE GENOMIC DNA]</scope>
    <source>
        <strain evidence="6 7">228</strain>
    </source>
</reference>
<dbReference type="PROSITE" id="PS50931">
    <property type="entry name" value="HTH_LYSR"/>
    <property type="match status" value="1"/>
</dbReference>
<accession>A0A2S5KRW1</accession>
<dbReference type="Gene3D" id="1.10.10.10">
    <property type="entry name" value="Winged helix-like DNA-binding domain superfamily/Winged helix DNA-binding domain"/>
    <property type="match status" value="1"/>
</dbReference>
<dbReference type="Pfam" id="PF00126">
    <property type="entry name" value="HTH_1"/>
    <property type="match status" value="1"/>
</dbReference>
<name>A0A2S5KRW1_9PROT</name>
<dbReference type="SUPFAM" id="SSF53850">
    <property type="entry name" value="Periplasmic binding protein-like II"/>
    <property type="match status" value="1"/>
</dbReference>
<dbReference type="OrthoDB" id="5291872at2"/>
<feature type="domain" description="HTH lysR-type" evidence="5">
    <location>
        <begin position="1"/>
        <end position="56"/>
    </location>
</feature>